<evidence type="ECO:0008006" key="4">
    <source>
        <dbReference type="Google" id="ProtNLM"/>
    </source>
</evidence>
<feature type="coiled-coil region" evidence="1">
    <location>
        <begin position="39"/>
        <end position="102"/>
    </location>
</feature>
<evidence type="ECO:0000256" key="1">
    <source>
        <dbReference type="SAM" id="Coils"/>
    </source>
</evidence>
<keyword evidence="1" id="KW-0175">Coiled coil</keyword>
<dbReference type="InterPro" id="IPR011889">
    <property type="entry name" value="Liste_lipo_26"/>
</dbReference>
<comment type="caution">
    <text evidence="2">The sequence shown here is derived from an EMBL/GenBank/DDBJ whole genome shotgun (WGS) entry which is preliminary data.</text>
</comment>
<dbReference type="InterPro" id="IPR005046">
    <property type="entry name" value="DUF285"/>
</dbReference>
<accession>A0A9W7CE32</accession>
<protein>
    <recommendedName>
        <fullName evidence="4">BspA family leucine-rich repeat surface protein</fullName>
    </recommendedName>
</protein>
<dbReference type="EMBL" id="BRXW01000107">
    <property type="protein sequence ID" value="GMI07008.1"/>
    <property type="molecule type" value="Genomic_DNA"/>
</dbReference>
<evidence type="ECO:0000313" key="3">
    <source>
        <dbReference type="Proteomes" id="UP001165122"/>
    </source>
</evidence>
<dbReference type="AlphaFoldDB" id="A0A9W7CE32"/>
<name>A0A9W7CE32_9STRA</name>
<dbReference type="NCBIfam" id="TIGR02167">
    <property type="entry name" value="Liste_lipo_26"/>
    <property type="match status" value="2"/>
</dbReference>
<reference evidence="3" key="1">
    <citation type="journal article" date="2023" name="Commun. Biol.">
        <title>Genome analysis of Parmales, the sister group of diatoms, reveals the evolutionary specialization of diatoms from phago-mixotrophs to photoautotrophs.</title>
        <authorList>
            <person name="Ban H."/>
            <person name="Sato S."/>
            <person name="Yoshikawa S."/>
            <person name="Yamada K."/>
            <person name="Nakamura Y."/>
            <person name="Ichinomiya M."/>
            <person name="Sato N."/>
            <person name="Blanc-Mathieu R."/>
            <person name="Endo H."/>
            <person name="Kuwata A."/>
            <person name="Ogata H."/>
        </authorList>
    </citation>
    <scope>NUCLEOTIDE SEQUENCE [LARGE SCALE GENOMIC DNA]</scope>
    <source>
        <strain evidence="3">NIES 3700</strain>
    </source>
</reference>
<sequence length="306" mass="35556">MPPRPRKKRRGNEPRNAKGAYMFFHDAKRPDPEPEQLSTSILLKEMRSMREEMKGLQKKTREEVRDVRDGMGEKMESVFEEKISVKDELRESRKEIATLKKRKLRYITQYKFRSNAELKAAVMLWCSDRNKAIAQYGHIKGWNVSSITSMRLLFGTTITERDQGNRWNKDFNEDLSLWYTSSVTNMGCLFYGAESFTGNLSRWDVGNCTAMSAMFQDAKSFKSDLKEWNVGKVTDMSRMFIRASSFKSDLTKWSTGKVTNMFNMLILASSFNKRTIRNWDLSSIKASTVTLRGQEPKDCTREQCIL</sequence>
<gene>
    <name evidence="2" type="ORF">TrLO_g13209</name>
</gene>
<dbReference type="Pfam" id="PF03382">
    <property type="entry name" value="DUF285"/>
    <property type="match status" value="1"/>
</dbReference>
<dbReference type="OrthoDB" id="198852at2759"/>
<keyword evidence="3" id="KW-1185">Reference proteome</keyword>
<dbReference type="Proteomes" id="UP001165122">
    <property type="component" value="Unassembled WGS sequence"/>
</dbReference>
<proteinExistence type="predicted"/>
<organism evidence="2 3">
    <name type="scientific">Triparma laevis f. longispina</name>
    <dbReference type="NCBI Taxonomy" id="1714387"/>
    <lineage>
        <taxon>Eukaryota</taxon>
        <taxon>Sar</taxon>
        <taxon>Stramenopiles</taxon>
        <taxon>Ochrophyta</taxon>
        <taxon>Bolidophyceae</taxon>
        <taxon>Parmales</taxon>
        <taxon>Triparmaceae</taxon>
        <taxon>Triparma</taxon>
    </lineage>
</organism>
<evidence type="ECO:0000313" key="2">
    <source>
        <dbReference type="EMBL" id="GMI07008.1"/>
    </source>
</evidence>